<dbReference type="Proteomes" id="UP000050280">
    <property type="component" value="Unassembled WGS sequence"/>
</dbReference>
<keyword evidence="3" id="KW-1185">Reference proteome</keyword>
<dbReference type="GO" id="GO:0008236">
    <property type="term" value="F:serine-type peptidase activity"/>
    <property type="evidence" value="ECO:0007669"/>
    <property type="project" value="InterPro"/>
</dbReference>
<evidence type="ECO:0000259" key="1">
    <source>
        <dbReference type="SMART" id="SM00245"/>
    </source>
</evidence>
<dbReference type="EMBL" id="LDJX01000003">
    <property type="protein sequence ID" value="KPM32034.1"/>
    <property type="molecule type" value="Genomic_DNA"/>
</dbReference>
<dbReference type="STRING" id="1300341.I595_1682"/>
<dbReference type="GO" id="GO:0006508">
    <property type="term" value="P:proteolysis"/>
    <property type="evidence" value="ECO:0007669"/>
    <property type="project" value="InterPro"/>
</dbReference>
<dbReference type="PANTHER" id="PTHR11261:SF3">
    <property type="entry name" value="RETINOL-BINDING PROTEIN 3"/>
    <property type="match status" value="1"/>
</dbReference>
<gene>
    <name evidence="2" type="ORF">I595_1682</name>
</gene>
<dbReference type="SUPFAM" id="SSF52096">
    <property type="entry name" value="ClpP/crotonase"/>
    <property type="match status" value="1"/>
</dbReference>
<dbReference type="Pfam" id="PF03572">
    <property type="entry name" value="Peptidase_S41"/>
    <property type="match status" value="1"/>
</dbReference>
<sequence>MVLMGILIGNTVKAQDCRCKTDFDQLNLLLRKTPAYKDHKKAYEENHLKLQSIVGKVSLDYDCLVLLNRLALGLNDNHSNIFGLADKNAVKIQKTKMNLDSLEQALAAKPFTAIEGVYSLPKYVTLGLYKEQETYIGVILASQLPNWDAGDIMYTLLPYGKDLHLAIFGQGKSKRIVAVSERIKHGMFLKLGLRKNKEAQAFHLAPEPDSLFIKKELDNAISYIKTGSFSSFYPKLADAEAFYASLQDKLTKKHLIVDLRDNTGGGERNSNILLELLTTYAQNNKLYVLINHNTASNAEQFTLKLKQLPNTTILGDRTQGTLAYELKKNISNPLGCGKFVAIVTSKRHKEYLPFESKGIEPDMLLEYDRDWITQTMEFINAH</sequence>
<protein>
    <submittedName>
        <fullName evidence="2">Peptidase family S41</fullName>
    </submittedName>
</protein>
<name>A0A0P7AVT8_9FLAO</name>
<dbReference type="AlphaFoldDB" id="A0A0P7AVT8"/>
<dbReference type="PANTHER" id="PTHR11261">
    <property type="entry name" value="INTERPHOTORECEPTOR RETINOID-BINDING PROTEIN"/>
    <property type="match status" value="1"/>
</dbReference>
<evidence type="ECO:0000313" key="2">
    <source>
        <dbReference type="EMBL" id="KPM32034.1"/>
    </source>
</evidence>
<dbReference type="InterPro" id="IPR005151">
    <property type="entry name" value="Tail-specific_protease"/>
</dbReference>
<evidence type="ECO:0000313" key="3">
    <source>
        <dbReference type="Proteomes" id="UP000050280"/>
    </source>
</evidence>
<comment type="caution">
    <text evidence="2">The sequence shown here is derived from an EMBL/GenBank/DDBJ whole genome shotgun (WGS) entry which is preliminary data.</text>
</comment>
<reference evidence="2 3" key="1">
    <citation type="submission" date="2015-09" db="EMBL/GenBank/DDBJ databases">
        <title>Genome sequence of the marine flavobacterium Croceitalea dokdonensis DOKDO 023 that contains proton- and sodium-pumping rhodopsins.</title>
        <authorList>
            <person name="Kwon S.-K."/>
            <person name="Lee H.K."/>
            <person name="Kwak M.-J."/>
            <person name="Kim J.F."/>
        </authorList>
    </citation>
    <scope>NUCLEOTIDE SEQUENCE [LARGE SCALE GENOMIC DNA]</scope>
    <source>
        <strain evidence="2 3">DOKDO 023</strain>
    </source>
</reference>
<organism evidence="2 3">
    <name type="scientific">Croceitalea dokdonensis DOKDO 023</name>
    <dbReference type="NCBI Taxonomy" id="1300341"/>
    <lineage>
        <taxon>Bacteria</taxon>
        <taxon>Pseudomonadati</taxon>
        <taxon>Bacteroidota</taxon>
        <taxon>Flavobacteriia</taxon>
        <taxon>Flavobacteriales</taxon>
        <taxon>Flavobacteriaceae</taxon>
        <taxon>Croceitalea</taxon>
    </lineage>
</organism>
<feature type="domain" description="Tail specific protease" evidence="1">
    <location>
        <begin position="197"/>
        <end position="366"/>
    </location>
</feature>
<proteinExistence type="predicted"/>
<dbReference type="InterPro" id="IPR029045">
    <property type="entry name" value="ClpP/crotonase-like_dom_sf"/>
</dbReference>
<dbReference type="Gene3D" id="3.90.226.10">
    <property type="entry name" value="2-enoyl-CoA Hydratase, Chain A, domain 1"/>
    <property type="match status" value="2"/>
</dbReference>
<dbReference type="SMART" id="SM00245">
    <property type="entry name" value="TSPc"/>
    <property type="match status" value="1"/>
</dbReference>
<accession>A0A0P7AVT8</accession>